<reference evidence="1 2" key="1">
    <citation type="submission" date="2021-06" db="EMBL/GenBank/DDBJ databases">
        <authorList>
            <person name="Palmer J.M."/>
        </authorList>
    </citation>
    <scope>NUCLEOTIDE SEQUENCE [LARGE SCALE GENOMIC DNA]</scope>
    <source>
        <strain evidence="1 2">GA_2019</strain>
        <tissue evidence="1">Muscle</tissue>
    </source>
</reference>
<sequence length="63" mass="7186">EVIEAQEKTITSLLIAVKEQHDQLDHQKIKIKNLEEKVAVGYKAIWTHIAPQKHEADKLSNEG</sequence>
<accession>A0ABV0NV18</accession>
<keyword evidence="2" id="KW-1185">Reference proteome</keyword>
<gene>
    <name evidence="1" type="ORF">GOODEAATRI_016400</name>
</gene>
<proteinExistence type="predicted"/>
<evidence type="ECO:0000313" key="2">
    <source>
        <dbReference type="Proteomes" id="UP001476798"/>
    </source>
</evidence>
<protein>
    <submittedName>
        <fullName evidence="1">Uncharacterized protein</fullName>
    </submittedName>
</protein>
<organism evidence="1 2">
    <name type="scientific">Goodea atripinnis</name>
    <dbReference type="NCBI Taxonomy" id="208336"/>
    <lineage>
        <taxon>Eukaryota</taxon>
        <taxon>Metazoa</taxon>
        <taxon>Chordata</taxon>
        <taxon>Craniata</taxon>
        <taxon>Vertebrata</taxon>
        <taxon>Euteleostomi</taxon>
        <taxon>Actinopterygii</taxon>
        <taxon>Neopterygii</taxon>
        <taxon>Teleostei</taxon>
        <taxon>Neoteleostei</taxon>
        <taxon>Acanthomorphata</taxon>
        <taxon>Ovalentaria</taxon>
        <taxon>Atherinomorphae</taxon>
        <taxon>Cyprinodontiformes</taxon>
        <taxon>Goodeidae</taxon>
        <taxon>Goodea</taxon>
    </lineage>
</organism>
<dbReference type="EMBL" id="JAHRIO010051240">
    <property type="protein sequence ID" value="MEQ2175269.1"/>
    <property type="molecule type" value="Genomic_DNA"/>
</dbReference>
<dbReference type="Proteomes" id="UP001476798">
    <property type="component" value="Unassembled WGS sequence"/>
</dbReference>
<name>A0ABV0NV18_9TELE</name>
<feature type="non-terminal residue" evidence="1">
    <location>
        <position position="1"/>
    </location>
</feature>
<evidence type="ECO:0000313" key="1">
    <source>
        <dbReference type="EMBL" id="MEQ2175269.1"/>
    </source>
</evidence>
<comment type="caution">
    <text evidence="1">The sequence shown here is derived from an EMBL/GenBank/DDBJ whole genome shotgun (WGS) entry which is preliminary data.</text>
</comment>